<keyword evidence="16" id="KW-1185">Reference proteome</keyword>
<dbReference type="SUPFAM" id="SSF52540">
    <property type="entry name" value="P-loop containing nucleoside triphosphate hydrolases"/>
    <property type="match status" value="1"/>
</dbReference>
<dbReference type="CTD" id="35001"/>
<evidence type="ECO:0000256" key="3">
    <source>
        <dbReference type="ARBA" id="ARBA00022618"/>
    </source>
</evidence>
<dbReference type="KEGG" id="clec:106668486"/>
<evidence type="ECO:0000256" key="11">
    <source>
        <dbReference type="PIRNR" id="PIRNR005719"/>
    </source>
</evidence>
<dbReference type="GO" id="GO:0016887">
    <property type="term" value="F:ATP hydrolysis activity"/>
    <property type="evidence" value="ECO:0007669"/>
    <property type="project" value="InterPro"/>
</dbReference>
<dbReference type="GO" id="GO:0005634">
    <property type="term" value="C:nucleus"/>
    <property type="evidence" value="ECO:0007669"/>
    <property type="project" value="UniProtKB-SubCell"/>
</dbReference>
<accession>A0A8I6RZ59</accession>
<dbReference type="FunFam" id="3.40.50.300:FF:000585">
    <property type="entry name" value="Structural maintenance of chromosomes 4"/>
    <property type="match status" value="1"/>
</dbReference>
<evidence type="ECO:0000256" key="4">
    <source>
        <dbReference type="ARBA" id="ARBA00022741"/>
    </source>
</evidence>
<dbReference type="InterPro" id="IPR036277">
    <property type="entry name" value="SMC_hinge_sf"/>
</dbReference>
<dbReference type="OrthoDB" id="5575062at2759"/>
<evidence type="ECO:0000256" key="2">
    <source>
        <dbReference type="ARBA" id="ARBA00006005"/>
    </source>
</evidence>
<protein>
    <recommendedName>
        <fullName evidence="11">Structural maintenance of chromosomes protein</fullName>
    </recommendedName>
</protein>
<feature type="region of interest" description="Disordered" evidence="13">
    <location>
        <begin position="1313"/>
        <end position="1353"/>
    </location>
</feature>
<dbReference type="SUPFAM" id="SSF57997">
    <property type="entry name" value="Tropomyosin"/>
    <property type="match status" value="1"/>
</dbReference>
<evidence type="ECO:0000313" key="16">
    <source>
        <dbReference type="Proteomes" id="UP000494040"/>
    </source>
</evidence>
<evidence type="ECO:0000256" key="5">
    <source>
        <dbReference type="ARBA" id="ARBA00022776"/>
    </source>
</evidence>
<dbReference type="OMA" id="CPALDNM"/>
<dbReference type="Pfam" id="PF06470">
    <property type="entry name" value="SMC_hinge"/>
    <property type="match status" value="1"/>
</dbReference>
<keyword evidence="5" id="KW-0498">Mitosis</keyword>
<dbReference type="Gene3D" id="3.40.50.300">
    <property type="entry name" value="P-loop containing nucleotide triphosphate hydrolases"/>
    <property type="match status" value="2"/>
</dbReference>
<evidence type="ECO:0000256" key="6">
    <source>
        <dbReference type="ARBA" id="ARBA00022840"/>
    </source>
</evidence>
<comment type="subcellular location">
    <subcellularLocation>
        <location evidence="1 11">Nucleus</location>
    </subcellularLocation>
</comment>
<reference evidence="15" key="1">
    <citation type="submission" date="2022-01" db="UniProtKB">
        <authorList>
            <consortium name="EnsemblMetazoa"/>
        </authorList>
    </citation>
    <scope>IDENTIFICATION</scope>
</reference>
<evidence type="ECO:0000256" key="1">
    <source>
        <dbReference type="ARBA" id="ARBA00004123"/>
    </source>
</evidence>
<evidence type="ECO:0000313" key="15">
    <source>
        <dbReference type="EnsemblMetazoa" id="XP_014252791.1"/>
    </source>
</evidence>
<keyword evidence="3" id="KW-0132">Cell division</keyword>
<feature type="domain" description="SMC hinge" evidence="14">
    <location>
        <begin position="603"/>
        <end position="719"/>
    </location>
</feature>
<dbReference type="Proteomes" id="UP000494040">
    <property type="component" value="Unassembled WGS sequence"/>
</dbReference>
<dbReference type="FunFam" id="3.40.50.300:FF:000481">
    <property type="entry name" value="Structural maintenance of chromosomes 4"/>
    <property type="match status" value="1"/>
</dbReference>
<feature type="region of interest" description="Disordered" evidence="13">
    <location>
        <begin position="393"/>
        <end position="412"/>
    </location>
</feature>
<dbReference type="InterPro" id="IPR027417">
    <property type="entry name" value="P-loop_NTPase"/>
</dbReference>
<feature type="region of interest" description="Disordered" evidence="13">
    <location>
        <begin position="1"/>
        <end position="42"/>
    </location>
</feature>
<keyword evidence="9 11" id="KW-0539">Nucleus</keyword>
<dbReference type="InterPro" id="IPR010935">
    <property type="entry name" value="SMC_hinge"/>
</dbReference>
<evidence type="ECO:0000256" key="12">
    <source>
        <dbReference type="SAM" id="Coils"/>
    </source>
</evidence>
<evidence type="ECO:0000256" key="7">
    <source>
        <dbReference type="ARBA" id="ARBA00023054"/>
    </source>
</evidence>
<evidence type="ECO:0000256" key="10">
    <source>
        <dbReference type="ARBA" id="ARBA00023306"/>
    </source>
</evidence>
<proteinExistence type="inferred from homology"/>
<dbReference type="Gene3D" id="1.10.287.1490">
    <property type="match status" value="2"/>
</dbReference>
<dbReference type="Pfam" id="PF02463">
    <property type="entry name" value="SMC_N"/>
    <property type="match status" value="1"/>
</dbReference>
<dbReference type="PIRSF" id="PIRSF005719">
    <property type="entry name" value="SMC"/>
    <property type="match status" value="1"/>
</dbReference>
<keyword evidence="4" id="KW-0547">Nucleotide-binding</keyword>
<keyword evidence="7 12" id="KW-0175">Coiled coil</keyword>
<dbReference type="GO" id="GO:0007076">
    <property type="term" value="P:mitotic chromosome condensation"/>
    <property type="evidence" value="ECO:0007669"/>
    <property type="project" value="TreeGrafter"/>
</dbReference>
<dbReference type="SUPFAM" id="SSF75553">
    <property type="entry name" value="Smc hinge domain"/>
    <property type="match status" value="1"/>
</dbReference>
<keyword evidence="10" id="KW-0131">Cell cycle</keyword>
<keyword evidence="6" id="KW-0067">ATP-binding</keyword>
<dbReference type="PANTHER" id="PTHR18937:SF172">
    <property type="entry name" value="STRUCTURAL MAINTENANCE OF CHROMOSOMES PROTEIN"/>
    <property type="match status" value="1"/>
</dbReference>
<comment type="similarity">
    <text evidence="2">Belongs to the SMC family. SMC4 subfamily.</text>
</comment>
<evidence type="ECO:0000256" key="13">
    <source>
        <dbReference type="SAM" id="MobiDB-lite"/>
    </source>
</evidence>
<dbReference type="Gene3D" id="3.30.70.1620">
    <property type="match status" value="1"/>
</dbReference>
<organism evidence="15 16">
    <name type="scientific">Cimex lectularius</name>
    <name type="common">Bed bug</name>
    <name type="synonym">Acanthia lectularia</name>
    <dbReference type="NCBI Taxonomy" id="79782"/>
    <lineage>
        <taxon>Eukaryota</taxon>
        <taxon>Metazoa</taxon>
        <taxon>Ecdysozoa</taxon>
        <taxon>Arthropoda</taxon>
        <taxon>Hexapoda</taxon>
        <taxon>Insecta</taxon>
        <taxon>Pterygota</taxon>
        <taxon>Neoptera</taxon>
        <taxon>Paraneoptera</taxon>
        <taxon>Hemiptera</taxon>
        <taxon>Heteroptera</taxon>
        <taxon>Panheteroptera</taxon>
        <taxon>Cimicomorpha</taxon>
        <taxon>Cimicidae</taxon>
        <taxon>Cimex</taxon>
    </lineage>
</organism>
<keyword evidence="8" id="KW-0226">DNA condensation</keyword>
<dbReference type="SMART" id="SM00968">
    <property type="entry name" value="SMC_hinge"/>
    <property type="match status" value="1"/>
</dbReference>
<feature type="compositionally biased region" description="Polar residues" evidence="13">
    <location>
        <begin position="1321"/>
        <end position="1336"/>
    </location>
</feature>
<dbReference type="PANTHER" id="PTHR18937">
    <property type="entry name" value="STRUCTURAL MAINTENANCE OF CHROMOSOMES SMC FAMILY MEMBER"/>
    <property type="match status" value="1"/>
</dbReference>
<evidence type="ECO:0000256" key="8">
    <source>
        <dbReference type="ARBA" id="ARBA00023067"/>
    </source>
</evidence>
<evidence type="ECO:0000259" key="14">
    <source>
        <dbReference type="SMART" id="SM00968"/>
    </source>
</evidence>
<dbReference type="GO" id="GO:0000796">
    <property type="term" value="C:condensin complex"/>
    <property type="evidence" value="ECO:0007669"/>
    <property type="project" value="TreeGrafter"/>
</dbReference>
<name>A0A8I6RZ59_CIMLE</name>
<dbReference type="RefSeq" id="XP_014252791.1">
    <property type="nucleotide sequence ID" value="XM_014397305.2"/>
</dbReference>
<sequence>MEKRILKRKSVVKVPVSEKRQKAGNGETNPQPAESDTDSEYEEEEGGFRIGGVYVPPPPVALCSSETAGPRLIITHIVNMNFKSYAGRQVLGPFHKSFTSIIGPNGSGKSNVIDSMLFVFGYRASKIRSKKISVLIHKSENFQNIRSCSVEVHFHQIQDKDGDDFEVIPNSDIVIGRTANADNSSFYTVNGKKSHFKQVAAILRSHGIDLVHNRFLILQGEVEQIAMMKPKAQNEHDTGMLEYLEDIIGTRRYMKPLCKLEGKVGQLEEERQEKFNKCKMAENDCNALKPSYEEAKEYLKISNRYAYLSNKLFQKRIWEDENKLQTVQKQKEEVDKEIAEYTSKLEELEKEQNSKEEERISKQKHLEKKKLEKEKMCDEFNKTENSATKLKEEISETNKRRKRAVESKKSEENKLAELEKIPDKNAKEIEELRKVEAKLKKSQNEEEVAFSETLQSINEETRELQEQKDVLSNKLIGLNKSRDEAKAKYNLAKTELDVYENNEKKEKAKLENFTSTLQQRSATLEEKTRLLEKIKQKLPVAMNELKESQKELSTVKPEEIHTMEKLNSLRAQLQEKRSSLQANRSRNRVLEFIMKQKEKGVLPGVFGRLGDLGGIDAKYDCAVSTACGPLDYIVTDTVKTAKACVEQLKKYDVGRGNFIALDQQEGLKAQYQRGIKTPENVPRLFDLIKVNDERVKPAFYFGLRDTLVAKDLNQAKRCAYGATRYRVVTLSGEIIEIAGTMSGGGKQKSTGRMGRSATVATGVEGNSEEMESEIAQLQERSNALHSKMNQLEEKVASLTRDTRKWKIEQNNIEIEIKGLKQQVIELKQQVKEQEEVVKAAAPDPGETRRLKTNLDQLKKDFDKASEKSAKLEGEVAVYTKNIEDLTGGRIKEARGKLDKITTKLDKITKEITKLDVGIHTSKRNVVKCASHIENYINEIGEAEQKLLDASEKNKELIRIADLLNQKIEVLTNEIVEIENSVKQMDSGMGNYSSDINKFKASVINKKQKIDGFKKEIHDIKGCIASQKKQLTCLKLYEIPEEEDEEDDENLPLDQRGAHTKVLPTIPPEELEQIDQGHLEYIHVNTGQMLEKSDAKHNLEVIKDYREKHSFYKDRVAELDNTTKLRDEVRQGFEKLKQARLEEFMTGFEIISTKLKEMYQMITLGGDAEFELKDSLDPFTEGVIFSVRPPKKSWKEISNLSGGEKTLSSLALVFALHYYKPSPLYVMDEIDAALDFKNVSIVGNYIKDRTKNAQFIIISLRSNMFELADLLVGIYKTYNCTKSTTITPKKYEHIALSEAQDVPQSSNKNVATNVVSRGSPLSKATQQPHSTSIFFSDTESDDACLPPRKKSKEH</sequence>
<feature type="coiled-coil region" evidence="12">
    <location>
        <begin position="760"/>
        <end position="980"/>
    </location>
</feature>
<dbReference type="InterPro" id="IPR003395">
    <property type="entry name" value="RecF/RecN/SMC_N"/>
</dbReference>
<dbReference type="EnsemblMetazoa" id="XM_014397305.2">
    <property type="protein sequence ID" value="XP_014252791.1"/>
    <property type="gene ID" value="LOC106668486"/>
</dbReference>
<dbReference type="GeneID" id="106668486"/>
<dbReference type="Gene3D" id="1.20.1060.20">
    <property type="match status" value="1"/>
</dbReference>
<dbReference type="GO" id="GO:0051301">
    <property type="term" value="P:cell division"/>
    <property type="evidence" value="ECO:0007669"/>
    <property type="project" value="UniProtKB-KW"/>
</dbReference>
<evidence type="ECO:0000256" key="9">
    <source>
        <dbReference type="ARBA" id="ARBA00023242"/>
    </source>
</evidence>
<dbReference type="GO" id="GO:0005524">
    <property type="term" value="F:ATP binding"/>
    <property type="evidence" value="ECO:0007669"/>
    <property type="project" value="UniProtKB-KW"/>
</dbReference>
<feature type="compositionally biased region" description="Basic residues" evidence="13">
    <location>
        <begin position="1"/>
        <end position="11"/>
    </location>
</feature>
<dbReference type="InterPro" id="IPR024704">
    <property type="entry name" value="SMC"/>
</dbReference>